<evidence type="ECO:0000313" key="2">
    <source>
        <dbReference type="Proteomes" id="UP000541444"/>
    </source>
</evidence>
<accession>A0A7J7L1W5</accession>
<dbReference type="OrthoDB" id="1906820at2759"/>
<gene>
    <name evidence="1" type="ORF">GIB67_016059</name>
</gene>
<evidence type="ECO:0008006" key="3">
    <source>
        <dbReference type="Google" id="ProtNLM"/>
    </source>
</evidence>
<dbReference type="EMBL" id="JACGCM010002686">
    <property type="protein sequence ID" value="KAF6136603.1"/>
    <property type="molecule type" value="Genomic_DNA"/>
</dbReference>
<evidence type="ECO:0000313" key="1">
    <source>
        <dbReference type="EMBL" id="KAF6136603.1"/>
    </source>
</evidence>
<feature type="non-terminal residue" evidence="1">
    <location>
        <position position="1"/>
    </location>
</feature>
<reference evidence="1 2" key="1">
    <citation type="journal article" date="2020" name="IScience">
        <title>Genome Sequencing of the Endangered Kingdonia uniflora (Circaeasteraceae, Ranunculales) Reveals Potential Mechanisms of Evolutionary Specialization.</title>
        <authorList>
            <person name="Sun Y."/>
            <person name="Deng T."/>
            <person name="Zhang A."/>
            <person name="Moore M.J."/>
            <person name="Landis J.B."/>
            <person name="Lin N."/>
            <person name="Zhang H."/>
            <person name="Zhang X."/>
            <person name="Huang J."/>
            <person name="Zhang X."/>
            <person name="Sun H."/>
            <person name="Wang H."/>
        </authorList>
    </citation>
    <scope>NUCLEOTIDE SEQUENCE [LARGE SCALE GENOMIC DNA]</scope>
    <source>
        <strain evidence="1">TB1705</strain>
        <tissue evidence="1">Leaf</tissue>
    </source>
</reference>
<protein>
    <recommendedName>
        <fullName evidence="3">RNase H type-1 domain-containing protein</fullName>
    </recommendedName>
</protein>
<name>A0A7J7L1W5_9MAGN</name>
<dbReference type="Proteomes" id="UP000541444">
    <property type="component" value="Unassembled WGS sequence"/>
</dbReference>
<keyword evidence="2" id="KW-1185">Reference proteome</keyword>
<proteinExistence type="predicted"/>
<sequence length="85" mass="9344">MLYSFVRKFEQPGHASTRAEDAEEAEAISVIRGMAARSIGLKKVVVLTDCKRLVRAYELGSDDLSWGALTLAPDMLGLASCFFDF</sequence>
<comment type="caution">
    <text evidence="1">The sequence shown here is derived from an EMBL/GenBank/DDBJ whole genome shotgun (WGS) entry which is preliminary data.</text>
</comment>
<organism evidence="1 2">
    <name type="scientific">Kingdonia uniflora</name>
    <dbReference type="NCBI Taxonomy" id="39325"/>
    <lineage>
        <taxon>Eukaryota</taxon>
        <taxon>Viridiplantae</taxon>
        <taxon>Streptophyta</taxon>
        <taxon>Embryophyta</taxon>
        <taxon>Tracheophyta</taxon>
        <taxon>Spermatophyta</taxon>
        <taxon>Magnoliopsida</taxon>
        <taxon>Ranunculales</taxon>
        <taxon>Circaeasteraceae</taxon>
        <taxon>Kingdonia</taxon>
    </lineage>
</organism>
<dbReference type="AlphaFoldDB" id="A0A7J7L1W5"/>